<accession>A0A081C329</accession>
<gene>
    <name evidence="1" type="ORF">U27_05959</name>
</gene>
<proteinExistence type="predicted"/>
<evidence type="ECO:0000313" key="1">
    <source>
        <dbReference type="EMBL" id="GAK58984.1"/>
    </source>
</evidence>
<name>A0A081C329_VECG1</name>
<sequence length="52" mass="6128">MGLKSFRKSQTYKSNKINELIFYISNNGLFLHNEPFLTLLPILKRFNAQLLL</sequence>
<keyword evidence="2" id="KW-1185">Reference proteome</keyword>
<evidence type="ECO:0000313" key="2">
    <source>
        <dbReference type="Proteomes" id="UP000030661"/>
    </source>
</evidence>
<dbReference type="Proteomes" id="UP000030661">
    <property type="component" value="Unassembled WGS sequence"/>
</dbReference>
<reference evidence="1" key="1">
    <citation type="journal article" date="2015" name="PeerJ">
        <title>First genomic representation of candidate bacterial phylum KSB3 points to enhanced environmental sensing as a trigger of wastewater bulking.</title>
        <authorList>
            <person name="Sekiguchi Y."/>
            <person name="Ohashi A."/>
            <person name="Parks D.H."/>
            <person name="Yamauchi T."/>
            <person name="Tyson G.W."/>
            <person name="Hugenholtz P."/>
        </authorList>
    </citation>
    <scope>NUCLEOTIDE SEQUENCE [LARGE SCALE GENOMIC DNA]</scope>
</reference>
<organism evidence="1">
    <name type="scientific">Vecturithrix granuli</name>
    <dbReference type="NCBI Taxonomy" id="1499967"/>
    <lineage>
        <taxon>Bacteria</taxon>
        <taxon>Candidatus Moduliflexota</taxon>
        <taxon>Candidatus Vecturitrichia</taxon>
        <taxon>Candidatus Vecturitrichales</taxon>
        <taxon>Candidatus Vecturitrichaceae</taxon>
        <taxon>Candidatus Vecturithrix</taxon>
    </lineage>
</organism>
<dbReference type="HOGENOM" id="CLU_3077099_0_0_0"/>
<dbReference type="EMBL" id="DF820469">
    <property type="protein sequence ID" value="GAK58984.1"/>
    <property type="molecule type" value="Genomic_DNA"/>
</dbReference>
<dbReference type="AlphaFoldDB" id="A0A081C329"/>
<protein>
    <submittedName>
        <fullName evidence="1">Uncharacterized protein</fullName>
    </submittedName>
</protein>